<dbReference type="InParanoid" id="A0A3N1HMX6"/>
<feature type="region of interest" description="Disordered" evidence="1">
    <location>
        <begin position="34"/>
        <end position="61"/>
    </location>
</feature>
<keyword evidence="3" id="KW-1185">Reference proteome</keyword>
<feature type="compositionally biased region" description="Low complexity" evidence="1">
    <location>
        <begin position="51"/>
        <end position="61"/>
    </location>
</feature>
<name>A0A3N1HMX6_9ACTN</name>
<sequence>MGTFRRAGRLRHGYSTGEVDDFFAEARRAYEALGGTPPAAPAADEAEDGAEAPAAPATGELPAVSAGTPLALTADTVRTVVFTRRLHGYDVEAVDAALDRLHDAVARHEREVAVQRRGLTSHHEDVAARAAEVLQRLRRPDGERFPSASRLHRGYDAAEVDALCARLRGYLEEGEALAVDDVRGALFRSRRGRRGYREASVDVLLARAVEVMVTAPD</sequence>
<evidence type="ECO:0000256" key="1">
    <source>
        <dbReference type="SAM" id="MobiDB-lite"/>
    </source>
</evidence>
<organism evidence="2 3">
    <name type="scientific">Pseudokineococcus lusitanus</name>
    <dbReference type="NCBI Taxonomy" id="763993"/>
    <lineage>
        <taxon>Bacteria</taxon>
        <taxon>Bacillati</taxon>
        <taxon>Actinomycetota</taxon>
        <taxon>Actinomycetes</taxon>
        <taxon>Kineosporiales</taxon>
        <taxon>Kineosporiaceae</taxon>
        <taxon>Pseudokineococcus</taxon>
    </lineage>
</organism>
<comment type="caution">
    <text evidence="2">The sequence shown here is derived from an EMBL/GenBank/DDBJ whole genome shotgun (WGS) entry which is preliminary data.</text>
</comment>
<dbReference type="NCBIfam" id="TIGR03544">
    <property type="entry name" value="DivI1A_domain"/>
    <property type="match status" value="1"/>
</dbReference>
<dbReference type="Proteomes" id="UP000276232">
    <property type="component" value="Unassembled WGS sequence"/>
</dbReference>
<protein>
    <submittedName>
        <fullName evidence="2">DivIVA domain-containing protein</fullName>
    </submittedName>
</protein>
<evidence type="ECO:0000313" key="3">
    <source>
        <dbReference type="Proteomes" id="UP000276232"/>
    </source>
</evidence>
<dbReference type="RefSeq" id="WP_158674224.1">
    <property type="nucleotide sequence ID" value="NZ_RJKN01000003.1"/>
</dbReference>
<dbReference type="AlphaFoldDB" id="A0A3N1HMX6"/>
<dbReference type="EMBL" id="RJKN01000003">
    <property type="protein sequence ID" value="ROP43722.1"/>
    <property type="molecule type" value="Genomic_DNA"/>
</dbReference>
<reference evidence="2 3" key="1">
    <citation type="journal article" date="2015" name="Stand. Genomic Sci.">
        <title>Genomic Encyclopedia of Bacterial and Archaeal Type Strains, Phase III: the genomes of soil and plant-associated and newly described type strains.</title>
        <authorList>
            <person name="Whitman W.B."/>
            <person name="Woyke T."/>
            <person name="Klenk H.P."/>
            <person name="Zhou Y."/>
            <person name="Lilburn T.G."/>
            <person name="Beck B.J."/>
            <person name="De Vos P."/>
            <person name="Vandamme P."/>
            <person name="Eisen J.A."/>
            <person name="Garrity G."/>
            <person name="Hugenholtz P."/>
            <person name="Kyrpides N.C."/>
        </authorList>
    </citation>
    <scope>NUCLEOTIDE SEQUENCE [LARGE SCALE GENOMIC DNA]</scope>
    <source>
        <strain evidence="2 3">CECT 7306</strain>
    </source>
</reference>
<dbReference type="InterPro" id="IPR019933">
    <property type="entry name" value="DivIVA_domain"/>
</dbReference>
<dbReference type="OrthoDB" id="3480096at2"/>
<evidence type="ECO:0000313" key="2">
    <source>
        <dbReference type="EMBL" id="ROP43722.1"/>
    </source>
</evidence>
<gene>
    <name evidence="2" type="ORF">EDC03_1316</name>
</gene>
<feature type="compositionally biased region" description="Low complexity" evidence="1">
    <location>
        <begin position="34"/>
        <end position="43"/>
    </location>
</feature>
<accession>A0A3N1HMX6</accession>
<dbReference type="Gene3D" id="6.10.250.660">
    <property type="match status" value="1"/>
</dbReference>
<proteinExistence type="predicted"/>